<feature type="compositionally biased region" description="Low complexity" evidence="2">
    <location>
        <begin position="7"/>
        <end position="37"/>
    </location>
</feature>
<evidence type="ECO:0000256" key="1">
    <source>
        <dbReference type="SAM" id="Coils"/>
    </source>
</evidence>
<evidence type="ECO:0000313" key="4">
    <source>
        <dbReference type="EMBL" id="WUQ18323.1"/>
    </source>
</evidence>
<geneLocation type="plasmid" evidence="4 5">
    <name>unnamed2</name>
</geneLocation>
<feature type="region of interest" description="Disordered" evidence="2">
    <location>
        <begin position="1"/>
        <end position="51"/>
    </location>
</feature>
<dbReference type="Proteomes" id="UP001432039">
    <property type="component" value="Plasmid unnamed2"/>
</dbReference>
<feature type="transmembrane region" description="Helical" evidence="3">
    <location>
        <begin position="136"/>
        <end position="154"/>
    </location>
</feature>
<organism evidence="4 5">
    <name type="scientific">Streptomyces virginiae</name>
    <name type="common">Streptomyces cinnamonensis</name>
    <dbReference type="NCBI Taxonomy" id="1961"/>
    <lineage>
        <taxon>Bacteria</taxon>
        <taxon>Bacillati</taxon>
        <taxon>Actinomycetota</taxon>
        <taxon>Actinomycetes</taxon>
        <taxon>Kitasatosporales</taxon>
        <taxon>Streptomycetaceae</taxon>
        <taxon>Streptomyces</taxon>
    </lineage>
</organism>
<reference evidence="4" key="1">
    <citation type="submission" date="2022-10" db="EMBL/GenBank/DDBJ databases">
        <title>The complete genomes of actinobacterial strains from the NBC collection.</title>
        <authorList>
            <person name="Joergensen T.S."/>
            <person name="Alvarez Arevalo M."/>
            <person name="Sterndorff E.B."/>
            <person name="Faurdal D."/>
            <person name="Vuksanovic O."/>
            <person name="Mourched A.-S."/>
            <person name="Charusanti P."/>
            <person name="Shaw S."/>
            <person name="Blin K."/>
            <person name="Weber T."/>
        </authorList>
    </citation>
    <scope>NUCLEOTIDE SEQUENCE</scope>
    <source>
        <strain evidence="4">NBC_00248</strain>
        <plasmid evidence="4">unnamed2</plasmid>
    </source>
</reference>
<protein>
    <submittedName>
        <fullName evidence="4">DUF2637 domain-containing protein</fullName>
    </submittedName>
</protein>
<dbReference type="Pfam" id="PF10935">
    <property type="entry name" value="DUF2637"/>
    <property type="match status" value="1"/>
</dbReference>
<name>A0ABZ1TU06_STRVG</name>
<keyword evidence="5" id="KW-1185">Reference proteome</keyword>
<sequence length="533" mass="56422">MTLLDQRPASADRAASAPRDGASTSWTAASDTAADGSAPHDTASGTPSPEKTAARLRAGRALAAVAVIGGPLLLGIGFYLSFGNLSTAASERFGFAPGAQAILFSICVDAAIVVFLAADLAFVAHDLRPWRWLRPAAHVMAASTIVLNSIAHGLTNWEKSLPHSLPPFLAVLLVEAGRDYLVQVAALERGETRAGIPWHRWPLHPFETSRIFRVMQQWEMPYETVREQRRALAIHEVWLSVQPEFAAAEAEEDPATREAALRAAQDRLPSLLAPHGVSMAEALALPDRKRAEEARRVHETAQRARQLELEQAQLDHAAKLADLAHQKELAAMEADVSQTQGVAGAEARGAVAAAEARAAANVRAVTAETDAFESRDVAEAAARAAEAKTRAAEAAAEEAEAESRAAEAAARVAETAAREAEARTAVAEADRLTAAKKEATAKANLAAEQLNQRAAETKAAAAEARLRAAEADDATNMSKPKREARRLARIALDEHGGDVAAVEGVAEMFGVSPATATARRTEAAQLIAEGFRG</sequence>
<evidence type="ECO:0000256" key="3">
    <source>
        <dbReference type="SAM" id="Phobius"/>
    </source>
</evidence>
<keyword evidence="1" id="KW-0175">Coiled coil</keyword>
<keyword evidence="3" id="KW-1133">Transmembrane helix</keyword>
<proteinExistence type="predicted"/>
<keyword evidence="3" id="KW-0472">Membrane</keyword>
<feature type="transmembrane region" description="Helical" evidence="3">
    <location>
        <begin position="61"/>
        <end position="82"/>
    </location>
</feature>
<gene>
    <name evidence="4" type="ORF">OG517_43610</name>
</gene>
<dbReference type="EMBL" id="CP108092">
    <property type="protein sequence ID" value="WUQ18323.1"/>
    <property type="molecule type" value="Genomic_DNA"/>
</dbReference>
<feature type="coiled-coil region" evidence="1">
    <location>
        <begin position="377"/>
        <end position="472"/>
    </location>
</feature>
<keyword evidence="4" id="KW-0614">Plasmid</keyword>
<dbReference type="InterPro" id="IPR021235">
    <property type="entry name" value="DUF2637"/>
</dbReference>
<keyword evidence="3" id="KW-0812">Transmembrane</keyword>
<dbReference type="RefSeq" id="WP_328966267.1">
    <property type="nucleotide sequence ID" value="NZ_CP108092.1"/>
</dbReference>
<feature type="transmembrane region" description="Helical" evidence="3">
    <location>
        <begin position="102"/>
        <end position="124"/>
    </location>
</feature>
<evidence type="ECO:0000256" key="2">
    <source>
        <dbReference type="SAM" id="MobiDB-lite"/>
    </source>
</evidence>
<accession>A0ABZ1TU06</accession>
<evidence type="ECO:0000313" key="5">
    <source>
        <dbReference type="Proteomes" id="UP001432039"/>
    </source>
</evidence>